<accession>A0ACC1J9A3</accession>
<keyword evidence="2" id="KW-1185">Reference proteome</keyword>
<feature type="non-terminal residue" evidence="1">
    <location>
        <position position="1"/>
    </location>
</feature>
<evidence type="ECO:0000313" key="2">
    <source>
        <dbReference type="Proteomes" id="UP001150603"/>
    </source>
</evidence>
<gene>
    <name evidence="1" type="primary">RNA14</name>
    <name evidence="1" type="ORF">FBU59_003117</name>
</gene>
<name>A0ACC1J9A3_9FUNG</name>
<proteinExistence type="predicted"/>
<dbReference type="Proteomes" id="UP001150603">
    <property type="component" value="Unassembled WGS sequence"/>
</dbReference>
<dbReference type="EMBL" id="JANBPW010001893">
    <property type="protein sequence ID" value="KAJ1942718.1"/>
    <property type="molecule type" value="Genomic_DNA"/>
</dbReference>
<protein>
    <submittedName>
        <fullName evidence="1">mRNA 3'-end-processing protein rna14</fullName>
    </submittedName>
</protein>
<organism evidence="1 2">
    <name type="scientific">Linderina macrospora</name>
    <dbReference type="NCBI Taxonomy" id="4868"/>
    <lineage>
        <taxon>Eukaryota</taxon>
        <taxon>Fungi</taxon>
        <taxon>Fungi incertae sedis</taxon>
        <taxon>Zoopagomycota</taxon>
        <taxon>Kickxellomycotina</taxon>
        <taxon>Kickxellomycetes</taxon>
        <taxon>Kickxellales</taxon>
        <taxon>Kickxellaceae</taxon>
        <taxon>Linderina</taxon>
    </lineage>
</organism>
<comment type="caution">
    <text evidence="1">The sequence shown here is derived from an EMBL/GenBank/DDBJ whole genome shotgun (WGS) entry which is preliminary data.</text>
</comment>
<evidence type="ECO:0000313" key="1">
    <source>
        <dbReference type="EMBL" id="KAJ1942718.1"/>
    </source>
</evidence>
<sequence>PSWTQPEITYLEAWKRYLKWEIGNPLRLAEGAETQKRVIYAYNQACMALRFFPEVWIEFANYLWVLGQRDAALAKLRDASQVMPESLAVQFSYAEMAEKMKQFALCKDIYEGLVTSARSALEGVSAKYTSRLDRLQQKLAKLKEAASAEDEMGDHTMDSPSTATANGAEDSVLSSASEGEQSMSEDDDFMGDSEGKARRLLEKRICRMRGRMEEKMAEKRTAYTLIWTMYMRYVRRSDSLDAARQLLRRPRNDPAGYITYHLFVAAALIEYHVGKRPDVAGRLFEYYSKNYSDDTDYILQYITHLINSNDDKNARAVFERFHAQPAGESKQLWDMFADYEYNYGDITAIDKLESRYIAKFSDESVISRAAAKFGYLDIDCVAERDFGFAQRYGRRGRDGDIDSLGRNPDDDNDDNDEFAAGAGFASAVPGLTVGSVYGKQMNRKQLLAPVQSRRFVKPSVGALQAYNPTIEPLPEFASDPMTGGASGPPTGGIGGGYVPRQQRLLDNGDVLSYVASMLSAPDTSPFEQQPLDVARVLDLVMDARVTGPLVPSDYRPLEYMPASMRQQHHHQQGMHDRRDNGGRRDSRSRSKSRSRAYPEPAYRGYGGGQNRGSRGGYGGRSTSRNYRSTPYDRNARYGGDDRGRSGYRGPQSDRSYGQRYDQETSYRRD</sequence>
<reference evidence="1" key="1">
    <citation type="submission" date="2022-07" db="EMBL/GenBank/DDBJ databases">
        <title>Phylogenomic reconstructions and comparative analyses of Kickxellomycotina fungi.</title>
        <authorList>
            <person name="Reynolds N.K."/>
            <person name="Stajich J.E."/>
            <person name="Barry K."/>
            <person name="Grigoriev I.V."/>
            <person name="Crous P."/>
            <person name="Smith M.E."/>
        </authorList>
    </citation>
    <scope>NUCLEOTIDE SEQUENCE</scope>
    <source>
        <strain evidence="1">NRRL 5244</strain>
    </source>
</reference>